<evidence type="ECO:0000256" key="4">
    <source>
        <dbReference type="ARBA" id="ARBA00022989"/>
    </source>
</evidence>
<dbReference type="InterPro" id="IPR007262">
    <property type="entry name" value="Vps55/LEPROT"/>
</dbReference>
<dbReference type="AlphaFoldDB" id="A0AAN7YI01"/>
<accession>A0AAN7YI01</accession>
<dbReference type="PANTHER" id="PTHR12050">
    <property type="entry name" value="LEPTIN RECEPTOR-RELATED"/>
    <property type="match status" value="1"/>
</dbReference>
<name>A0AAN7YI01_9PEZI</name>
<keyword evidence="3 6" id="KW-0812">Transmembrane</keyword>
<evidence type="ECO:0000313" key="7">
    <source>
        <dbReference type="EMBL" id="KAK5109231.1"/>
    </source>
</evidence>
<dbReference type="EMBL" id="JAVRRL010000068">
    <property type="protein sequence ID" value="KAK5109231.1"/>
    <property type="molecule type" value="Genomic_DNA"/>
</dbReference>
<comment type="similarity">
    <text evidence="2">Belongs to the OB-RGRP/VPS55 family.</text>
</comment>
<gene>
    <name evidence="7" type="ORF">LTR62_007213</name>
</gene>
<evidence type="ECO:0000313" key="8">
    <source>
        <dbReference type="Proteomes" id="UP001310890"/>
    </source>
</evidence>
<evidence type="ECO:0000256" key="3">
    <source>
        <dbReference type="ARBA" id="ARBA00022692"/>
    </source>
</evidence>
<protein>
    <recommendedName>
        <fullName evidence="9">Vacuolar protein sorting 55</fullName>
    </recommendedName>
</protein>
<keyword evidence="4 6" id="KW-1133">Transmembrane helix</keyword>
<evidence type="ECO:0000256" key="6">
    <source>
        <dbReference type="SAM" id="Phobius"/>
    </source>
</evidence>
<keyword evidence="5 6" id="KW-0472">Membrane</keyword>
<evidence type="ECO:0008006" key="9">
    <source>
        <dbReference type="Google" id="ProtNLM"/>
    </source>
</evidence>
<dbReference type="Pfam" id="PF04133">
    <property type="entry name" value="Vps55"/>
    <property type="match status" value="1"/>
</dbReference>
<evidence type="ECO:0000256" key="1">
    <source>
        <dbReference type="ARBA" id="ARBA00004141"/>
    </source>
</evidence>
<comment type="caution">
    <text evidence="7">The sequence shown here is derived from an EMBL/GenBank/DDBJ whole genome shotgun (WGS) entry which is preliminary data.</text>
</comment>
<feature type="transmembrane region" description="Helical" evidence="6">
    <location>
        <begin position="7"/>
        <end position="26"/>
    </location>
</feature>
<dbReference type="GO" id="GO:0032511">
    <property type="term" value="P:late endosome to vacuole transport via multivesicular body sorting pathway"/>
    <property type="evidence" value="ECO:0007669"/>
    <property type="project" value="TreeGrafter"/>
</dbReference>
<organism evidence="7 8">
    <name type="scientific">Meristemomyces frigidus</name>
    <dbReference type="NCBI Taxonomy" id="1508187"/>
    <lineage>
        <taxon>Eukaryota</taxon>
        <taxon>Fungi</taxon>
        <taxon>Dikarya</taxon>
        <taxon>Ascomycota</taxon>
        <taxon>Pezizomycotina</taxon>
        <taxon>Dothideomycetes</taxon>
        <taxon>Dothideomycetidae</taxon>
        <taxon>Mycosphaerellales</taxon>
        <taxon>Teratosphaeriaceae</taxon>
        <taxon>Meristemomyces</taxon>
    </lineage>
</organism>
<sequence length="128" mass="13952">MAAGLRTIVILSFFLAIGFMLCILSSALYHNFLPLLVVATYVLAPLPNWLCSKAENRDDFMDSGASGIVELGKFMTGAFVAMGIALPVVLAHCDQIRVEAMAMSIVGGLLIYSTIISFTMFFTQEEEF</sequence>
<dbReference type="GO" id="GO:0034424">
    <property type="term" value="C:Vps55/Vps68 complex"/>
    <property type="evidence" value="ECO:0007669"/>
    <property type="project" value="TreeGrafter"/>
</dbReference>
<feature type="transmembrane region" description="Helical" evidence="6">
    <location>
        <begin position="71"/>
        <end position="90"/>
    </location>
</feature>
<dbReference type="Proteomes" id="UP001310890">
    <property type="component" value="Unassembled WGS sequence"/>
</dbReference>
<evidence type="ECO:0000256" key="2">
    <source>
        <dbReference type="ARBA" id="ARBA00005645"/>
    </source>
</evidence>
<evidence type="ECO:0000256" key="5">
    <source>
        <dbReference type="ARBA" id="ARBA00023136"/>
    </source>
</evidence>
<dbReference type="PANTHER" id="PTHR12050:SF0">
    <property type="entry name" value="RH04491P"/>
    <property type="match status" value="1"/>
</dbReference>
<comment type="subcellular location">
    <subcellularLocation>
        <location evidence="1">Membrane</location>
        <topology evidence="1">Multi-pass membrane protein</topology>
    </subcellularLocation>
</comment>
<reference evidence="7" key="1">
    <citation type="submission" date="2023-08" db="EMBL/GenBank/DDBJ databases">
        <title>Black Yeasts Isolated from many extreme environments.</title>
        <authorList>
            <person name="Coleine C."/>
            <person name="Stajich J.E."/>
            <person name="Selbmann L."/>
        </authorList>
    </citation>
    <scope>NUCLEOTIDE SEQUENCE</scope>
    <source>
        <strain evidence="7">CCFEE 5401</strain>
    </source>
</reference>
<feature type="transmembrane region" description="Helical" evidence="6">
    <location>
        <begin position="102"/>
        <end position="122"/>
    </location>
</feature>
<proteinExistence type="inferred from homology"/>